<name>A0A6J4HRG1_9CHLR</name>
<sequence length="46" mass="4729">MIAFPHHAGGGAGFVVTGVSYAIRRNFSMLVSILLSGDVPCCAAYA</sequence>
<gene>
    <name evidence="1" type="ORF">AVDCRST_MAG26-954</name>
</gene>
<reference evidence="1" key="1">
    <citation type="submission" date="2020-02" db="EMBL/GenBank/DDBJ databases">
        <authorList>
            <person name="Meier V. D."/>
        </authorList>
    </citation>
    <scope>NUCLEOTIDE SEQUENCE</scope>
    <source>
        <strain evidence="1">AVDCRST_MAG26</strain>
    </source>
</reference>
<dbReference type="EMBL" id="CADCTK010000217">
    <property type="protein sequence ID" value="CAA9230830.1"/>
    <property type="molecule type" value="Genomic_DNA"/>
</dbReference>
<proteinExistence type="predicted"/>
<organism evidence="1">
    <name type="scientific">uncultured Chloroflexia bacterium</name>
    <dbReference type="NCBI Taxonomy" id="1672391"/>
    <lineage>
        <taxon>Bacteria</taxon>
        <taxon>Bacillati</taxon>
        <taxon>Chloroflexota</taxon>
        <taxon>Chloroflexia</taxon>
        <taxon>environmental samples</taxon>
    </lineage>
</organism>
<accession>A0A6J4HRG1</accession>
<dbReference type="AlphaFoldDB" id="A0A6J4HRG1"/>
<evidence type="ECO:0000313" key="1">
    <source>
        <dbReference type="EMBL" id="CAA9230830.1"/>
    </source>
</evidence>
<protein>
    <submittedName>
        <fullName evidence="1">Uncharacterized protein</fullName>
    </submittedName>
</protein>